<sequence>MNLTPLDKIRATAVTGSHVLASVTSGLEEFIRTNGGDPHRVLARAGLDMGLAEQPTSPIPMRDFCNVLDGAVEATGNERFGLWFGHQFRPEAMGLLGYLAVSSATLGAALGSIERAFPVHQSDSMFRVSVTGGICRIDYQLRDGSILNRRQDAELSLGMFCNILRQPMGGRWAPLEVHFEHARPLGTEEYRRAFACDLRFDQPMNAILLRAEALDRPMPNSDPILHAVLAQMLAGITPRAAASGIISAVRNEIVDLLRAGYPRLEDVSARLALPSWTLQRRLGQEGCRFKDLVDEVRRELSLVLLAEASLSVSELAFRLGYSEVSAFSRAFQRWHGLSPRDWRKRAGAAQIGAGAVLH</sequence>
<evidence type="ECO:0000256" key="3">
    <source>
        <dbReference type="ARBA" id="ARBA00023163"/>
    </source>
</evidence>
<evidence type="ECO:0000259" key="4">
    <source>
        <dbReference type="PROSITE" id="PS01124"/>
    </source>
</evidence>
<keyword evidence="3" id="KW-0804">Transcription</keyword>
<comment type="caution">
    <text evidence="5">The sequence shown here is derived from an EMBL/GenBank/DDBJ whole genome shotgun (WGS) entry which is preliminary data.</text>
</comment>
<dbReference type="PRINTS" id="PR00032">
    <property type="entry name" value="HTHARAC"/>
</dbReference>
<organism evidence="5 6">
    <name type="scientific">Paenirhodobacter huangdaonensis</name>
    <dbReference type="NCBI Taxonomy" id="2501515"/>
    <lineage>
        <taxon>Bacteria</taxon>
        <taxon>Pseudomonadati</taxon>
        <taxon>Pseudomonadota</taxon>
        <taxon>Alphaproteobacteria</taxon>
        <taxon>Rhodobacterales</taxon>
        <taxon>Rhodobacter group</taxon>
        <taxon>Paenirhodobacter</taxon>
    </lineage>
</organism>
<dbReference type="RefSeq" id="WP_128154089.1">
    <property type="nucleotide sequence ID" value="NZ_JBHSOM010000007.1"/>
</dbReference>
<evidence type="ECO:0000313" key="6">
    <source>
        <dbReference type="Proteomes" id="UP000288071"/>
    </source>
</evidence>
<dbReference type="PANTHER" id="PTHR47894">
    <property type="entry name" value="HTH-TYPE TRANSCRIPTIONAL REGULATOR GADX"/>
    <property type="match status" value="1"/>
</dbReference>
<dbReference type="Pfam" id="PF12625">
    <property type="entry name" value="Arabinose_bd"/>
    <property type="match status" value="1"/>
</dbReference>
<evidence type="ECO:0000256" key="1">
    <source>
        <dbReference type="ARBA" id="ARBA00023015"/>
    </source>
</evidence>
<dbReference type="InterPro" id="IPR018060">
    <property type="entry name" value="HTH_AraC"/>
</dbReference>
<dbReference type="PROSITE" id="PS01124">
    <property type="entry name" value="HTH_ARAC_FAMILY_2"/>
    <property type="match status" value="1"/>
</dbReference>
<dbReference type="InterPro" id="IPR032687">
    <property type="entry name" value="AraC-type_N"/>
</dbReference>
<dbReference type="Gene3D" id="1.10.10.60">
    <property type="entry name" value="Homeodomain-like"/>
    <property type="match status" value="1"/>
</dbReference>
<dbReference type="GO" id="GO:0003700">
    <property type="term" value="F:DNA-binding transcription factor activity"/>
    <property type="evidence" value="ECO:0007669"/>
    <property type="project" value="InterPro"/>
</dbReference>
<evidence type="ECO:0000256" key="2">
    <source>
        <dbReference type="ARBA" id="ARBA00023125"/>
    </source>
</evidence>
<feature type="domain" description="HTH araC/xylS-type" evidence="4">
    <location>
        <begin position="247"/>
        <end position="345"/>
    </location>
</feature>
<keyword evidence="6" id="KW-1185">Reference proteome</keyword>
<dbReference type="PANTHER" id="PTHR47894:SF4">
    <property type="entry name" value="HTH-TYPE TRANSCRIPTIONAL REGULATOR GADX"/>
    <property type="match status" value="1"/>
</dbReference>
<dbReference type="AlphaFoldDB" id="A0A443LZQ1"/>
<dbReference type="GO" id="GO:0000976">
    <property type="term" value="F:transcription cis-regulatory region binding"/>
    <property type="evidence" value="ECO:0007669"/>
    <property type="project" value="TreeGrafter"/>
</dbReference>
<gene>
    <name evidence="5" type="ORF">EOW66_00755</name>
</gene>
<dbReference type="SMART" id="SM00342">
    <property type="entry name" value="HTH_ARAC"/>
    <property type="match status" value="1"/>
</dbReference>
<keyword evidence="1" id="KW-0805">Transcription regulation</keyword>
<dbReference type="SUPFAM" id="SSF46689">
    <property type="entry name" value="Homeodomain-like"/>
    <property type="match status" value="1"/>
</dbReference>
<keyword evidence="2" id="KW-0238">DNA-binding</keyword>
<dbReference type="GO" id="GO:0005829">
    <property type="term" value="C:cytosol"/>
    <property type="evidence" value="ECO:0007669"/>
    <property type="project" value="TreeGrafter"/>
</dbReference>
<dbReference type="InterPro" id="IPR020449">
    <property type="entry name" value="Tscrpt_reg_AraC-type_HTH"/>
</dbReference>
<evidence type="ECO:0000313" key="5">
    <source>
        <dbReference type="EMBL" id="RWR54632.1"/>
    </source>
</evidence>
<dbReference type="Proteomes" id="UP000288071">
    <property type="component" value="Unassembled WGS sequence"/>
</dbReference>
<dbReference type="Pfam" id="PF12833">
    <property type="entry name" value="HTH_18"/>
    <property type="match status" value="1"/>
</dbReference>
<dbReference type="InterPro" id="IPR009057">
    <property type="entry name" value="Homeodomain-like_sf"/>
</dbReference>
<proteinExistence type="predicted"/>
<protein>
    <submittedName>
        <fullName evidence="5">AraC family transcriptional regulator</fullName>
    </submittedName>
</protein>
<reference evidence="5" key="2">
    <citation type="submission" date="2019-01" db="EMBL/GenBank/DDBJ databases">
        <authorList>
            <person name="Li Y."/>
        </authorList>
    </citation>
    <scope>NUCLEOTIDE SEQUENCE [LARGE SCALE GENOMIC DNA]</scope>
    <source>
        <strain evidence="5">CGMCC 1.12963</strain>
    </source>
</reference>
<accession>A0A443LZQ1</accession>
<name>A0A443LZQ1_9RHOB</name>
<reference evidence="5" key="1">
    <citation type="submission" date="2019-01" db="EMBL/GenBank/DDBJ databases">
        <title>Sinorhodobacter populi sp. nov. isolated from the symptomatic bark tissue of Populus euramericana canker.</title>
        <authorList>
            <person name="Xu G."/>
        </authorList>
    </citation>
    <scope>NUCLEOTIDE SEQUENCE [LARGE SCALE GENOMIC DNA]</scope>
    <source>
        <strain evidence="5">CGMCC 1.12963</strain>
    </source>
</reference>
<dbReference type="EMBL" id="SAVA01000001">
    <property type="protein sequence ID" value="RWR54632.1"/>
    <property type="molecule type" value="Genomic_DNA"/>
</dbReference>